<evidence type="ECO:0008006" key="7">
    <source>
        <dbReference type="Google" id="ProtNLM"/>
    </source>
</evidence>
<dbReference type="PANTHER" id="PTHR15921:SF3">
    <property type="entry name" value="PRE-MRNA CLEAVAGE COMPLEX 2 PROTEIN PCF11"/>
    <property type="match status" value="1"/>
</dbReference>
<dbReference type="PROSITE" id="PS51391">
    <property type="entry name" value="CID"/>
    <property type="match status" value="1"/>
</dbReference>
<dbReference type="InterPro" id="IPR006569">
    <property type="entry name" value="CID_dom"/>
</dbReference>
<dbReference type="GO" id="GO:0043130">
    <property type="term" value="F:ubiquitin binding"/>
    <property type="evidence" value="ECO:0007669"/>
    <property type="project" value="InterPro"/>
</dbReference>
<dbReference type="InterPro" id="IPR047415">
    <property type="entry name" value="Pcf11_CID"/>
</dbReference>
<dbReference type="InterPro" id="IPR021605">
    <property type="entry name" value="Pcf11_Clp1-ID"/>
</dbReference>
<dbReference type="InterPro" id="IPR008942">
    <property type="entry name" value="ENTH_VHS"/>
</dbReference>
<dbReference type="PANTHER" id="PTHR15921">
    <property type="entry name" value="PRE-MRNA CLEAVAGE COMPLEX II"/>
    <property type="match status" value="1"/>
</dbReference>
<dbReference type="SMART" id="SM00582">
    <property type="entry name" value="RPR"/>
    <property type="match status" value="1"/>
</dbReference>
<dbReference type="GO" id="GO:0016192">
    <property type="term" value="P:vesicle-mediated transport"/>
    <property type="evidence" value="ECO:0007669"/>
    <property type="project" value="UniProtKB-ARBA"/>
</dbReference>
<dbReference type="GO" id="GO:0035091">
    <property type="term" value="F:phosphatidylinositol binding"/>
    <property type="evidence" value="ECO:0007669"/>
    <property type="project" value="InterPro"/>
</dbReference>
<dbReference type="GO" id="GO:0006369">
    <property type="term" value="P:termination of RNA polymerase II transcription"/>
    <property type="evidence" value="ECO:0007669"/>
    <property type="project" value="InterPro"/>
</dbReference>
<dbReference type="Proteomes" id="UP000750711">
    <property type="component" value="Unassembled WGS sequence"/>
</dbReference>
<dbReference type="GO" id="GO:0007034">
    <property type="term" value="P:vacuolar transport"/>
    <property type="evidence" value="ECO:0007669"/>
    <property type="project" value="UniProtKB-ARBA"/>
</dbReference>
<sequence length="698" mass="75661">MSSGLASDEVAEDYKNSLEDLTFNSRWEISNLTVIAKENMDHALAISRAIENHIKSTAPNRKLPALYLLDSVAKNVGTPYTLFFGRNLYQTFMSAYSLVDGSVRRKLEEMLKTWKEPVPGSMSSKPVFPTEVTRSIDNALIKARTAAVQMQQQQARNDPLGRGRGITPTQTPPIPFRSTPTPPVAGTRYPPPQTTQPYVSQPNGNSITGIYGGSQPLNHQAYTNSSSVTNYQQPDGFAQSAGSIDSLHNDIANLIATTRTEFATNPYDEGIRQRLKALLDLQSILQSQQLPPDQLKLIKDQVAQLTPASVIPAPVSTPIPPQTQPPPQLTPASFISAPISTSIPPQAQPSQQQQQQQQQSSLQTMFPPNALAALLASTATTQQPTPPPVQLALPVTQTPIPYTQSPPVPTQGIASSENSLLASLRAAGMLPAPSSNSVPPPPPPSLPAAPLPTNHPFQIPFSLPHISTPPNVHANPAQPSQGRVPNDVQMTSASLKISRPHLISLLYEGQPNQCASCGRRFLSTDEGKKKKAAHLDWHFKVNQRMAEAVKRGQNRSWYVDEMEWIKSRDDPDDLSAQPANGPLANPGTTATSSGSAMKKDPKLQFIPVPNDAALANVNCPICQEKFETVWHDQAQEWVWMDAVKIGGKVYHASCHAEASKDGAGILRGATPERVLGKRKAEDNDAGLSKTKVKKELLA</sequence>
<feature type="compositionally biased region" description="Pro residues" evidence="2">
    <location>
        <begin position="315"/>
        <end position="329"/>
    </location>
</feature>
<dbReference type="InterPro" id="IPR002014">
    <property type="entry name" value="VHS_dom"/>
</dbReference>
<dbReference type="Pfam" id="PF11526">
    <property type="entry name" value="Pfc11_Clp1_ID"/>
    <property type="match status" value="1"/>
</dbReference>
<feature type="compositionally biased region" description="Polar residues" evidence="2">
    <location>
        <begin position="586"/>
        <end position="595"/>
    </location>
</feature>
<name>A0A9P8RSA7_9PEZI</name>
<comment type="subunit">
    <text evidence="1">Component of the ESCRT-0 complex composed of HSE1 and VPS27.</text>
</comment>
<dbReference type="GO" id="GO:0000993">
    <property type="term" value="F:RNA polymerase II complex binding"/>
    <property type="evidence" value="ECO:0007669"/>
    <property type="project" value="InterPro"/>
</dbReference>
<feature type="region of interest" description="Disordered" evidence="2">
    <location>
        <begin position="569"/>
        <end position="598"/>
    </location>
</feature>
<evidence type="ECO:0000259" key="4">
    <source>
        <dbReference type="PROSITE" id="PS51391"/>
    </source>
</evidence>
<keyword evidence="6" id="KW-1185">Reference proteome</keyword>
<feature type="compositionally biased region" description="Pro residues" evidence="2">
    <location>
        <begin position="170"/>
        <end position="194"/>
    </location>
</feature>
<evidence type="ECO:0000313" key="6">
    <source>
        <dbReference type="Proteomes" id="UP000750711"/>
    </source>
</evidence>
<dbReference type="GO" id="GO:0003729">
    <property type="term" value="F:mRNA binding"/>
    <property type="evidence" value="ECO:0007669"/>
    <property type="project" value="InterPro"/>
</dbReference>
<comment type="caution">
    <text evidence="5">The sequence shown here is derived from an EMBL/GenBank/DDBJ whole genome shotgun (WGS) entry which is preliminary data.</text>
</comment>
<feature type="domain" description="VHS" evidence="3">
    <location>
        <begin position="48"/>
        <end position="126"/>
    </location>
</feature>
<evidence type="ECO:0000259" key="3">
    <source>
        <dbReference type="PROSITE" id="PS50179"/>
    </source>
</evidence>
<dbReference type="EMBL" id="JAGHQM010000175">
    <property type="protein sequence ID" value="KAH0564810.1"/>
    <property type="molecule type" value="Genomic_DNA"/>
</dbReference>
<reference evidence="5" key="1">
    <citation type="submission" date="2021-03" db="EMBL/GenBank/DDBJ databases">
        <title>Comparative genomics and phylogenomic investigation of the class Geoglossomycetes provide insights into ecological specialization and systematics.</title>
        <authorList>
            <person name="Melie T."/>
            <person name="Pirro S."/>
            <person name="Miller A.N."/>
            <person name="Quandt A."/>
        </authorList>
    </citation>
    <scope>NUCLEOTIDE SEQUENCE</scope>
    <source>
        <strain evidence="5">CAQ_001_2017</strain>
    </source>
</reference>
<evidence type="ECO:0000313" key="5">
    <source>
        <dbReference type="EMBL" id="KAH0564810.1"/>
    </source>
</evidence>
<dbReference type="InterPro" id="IPR045154">
    <property type="entry name" value="PCF11-like"/>
</dbReference>
<feature type="compositionally biased region" description="Pro residues" evidence="2">
    <location>
        <begin position="438"/>
        <end position="450"/>
    </location>
</feature>
<feature type="region of interest" description="Disordered" evidence="2">
    <location>
        <begin position="313"/>
        <end position="362"/>
    </location>
</feature>
<organism evidence="5 6">
    <name type="scientific">Trichoglossum hirsutum</name>
    <dbReference type="NCBI Taxonomy" id="265104"/>
    <lineage>
        <taxon>Eukaryota</taxon>
        <taxon>Fungi</taxon>
        <taxon>Dikarya</taxon>
        <taxon>Ascomycota</taxon>
        <taxon>Pezizomycotina</taxon>
        <taxon>Geoglossomycetes</taxon>
        <taxon>Geoglossales</taxon>
        <taxon>Geoglossaceae</taxon>
        <taxon>Trichoglossum</taxon>
    </lineage>
</organism>
<dbReference type="Gene3D" id="1.25.40.90">
    <property type="match status" value="1"/>
</dbReference>
<accession>A0A9P8RSA7</accession>
<feature type="domain" description="CID" evidence="4">
    <location>
        <begin position="6"/>
        <end position="144"/>
    </location>
</feature>
<proteinExistence type="predicted"/>
<dbReference type="FunFam" id="1.25.40.90:FF:000016">
    <property type="entry name" value="mRNA cleavage factor complex component Pcf11"/>
    <property type="match status" value="1"/>
</dbReference>
<evidence type="ECO:0000256" key="2">
    <source>
        <dbReference type="SAM" id="MobiDB-lite"/>
    </source>
</evidence>
<dbReference type="PROSITE" id="PS50179">
    <property type="entry name" value="VHS"/>
    <property type="match status" value="1"/>
</dbReference>
<feature type="compositionally biased region" description="Low complexity" evidence="2">
    <location>
        <begin position="344"/>
        <end position="362"/>
    </location>
</feature>
<dbReference type="SUPFAM" id="SSF48464">
    <property type="entry name" value="ENTH/VHS domain"/>
    <property type="match status" value="1"/>
</dbReference>
<dbReference type="InterPro" id="IPR054127">
    <property type="entry name" value="Pcf11_C"/>
</dbReference>
<dbReference type="GO" id="GO:0005849">
    <property type="term" value="C:mRNA cleavage factor complex"/>
    <property type="evidence" value="ECO:0007669"/>
    <property type="project" value="InterPro"/>
</dbReference>
<dbReference type="GO" id="GO:0005737">
    <property type="term" value="C:cytoplasm"/>
    <property type="evidence" value="ECO:0007669"/>
    <property type="project" value="TreeGrafter"/>
</dbReference>
<dbReference type="GO" id="GO:0031124">
    <property type="term" value="P:mRNA 3'-end processing"/>
    <property type="evidence" value="ECO:0007669"/>
    <property type="project" value="InterPro"/>
</dbReference>
<feature type="region of interest" description="Disordered" evidence="2">
    <location>
        <begin position="148"/>
        <end position="199"/>
    </location>
</feature>
<evidence type="ECO:0000256" key="1">
    <source>
        <dbReference type="ARBA" id="ARBA00011446"/>
    </source>
</evidence>
<dbReference type="AlphaFoldDB" id="A0A9P8RSA7"/>
<dbReference type="Pfam" id="PF04818">
    <property type="entry name" value="CID"/>
    <property type="match status" value="1"/>
</dbReference>
<gene>
    <name evidence="5" type="ORF">GP486_001799</name>
</gene>
<protein>
    <recommendedName>
        <fullName evidence="7">CID domain-containing protein</fullName>
    </recommendedName>
</protein>
<feature type="region of interest" description="Disordered" evidence="2">
    <location>
        <begin position="431"/>
        <end position="453"/>
    </location>
</feature>
<dbReference type="CDD" id="cd16982">
    <property type="entry name" value="CID_Pcf11"/>
    <property type="match status" value="1"/>
</dbReference>
<dbReference type="Pfam" id="PF21936">
    <property type="entry name" value="Pcf11_C"/>
    <property type="match status" value="1"/>
</dbReference>